<accession>A0A6I2MQF3</accession>
<keyword evidence="3" id="KW-1185">Reference proteome</keyword>
<dbReference type="OrthoDB" id="1438221at2"/>
<sequence>MNNSTLPITPEELKKVEKEYEEGNAKFKKTAIIAPILGISALMAPPELWNFIKIFDKKQGIRKLEDVTEPMYENPTMIGIVLLLVILAIVFTYFAYVHSTKKDLKEKEKIRGEFKVVKVENLSKKVAENLEGLDTVLHFEKNDSKIKKHLFKKSEKPELLNAKGIIIETSKHAGIIFLEEIVN</sequence>
<comment type="caution">
    <text evidence="2">The sequence shown here is derived from an EMBL/GenBank/DDBJ whole genome shotgun (WGS) entry which is preliminary data.</text>
</comment>
<keyword evidence="1" id="KW-0812">Transmembrane</keyword>
<name>A0A6I2MQF3_9FLAO</name>
<dbReference type="RefSeq" id="WP_154367525.1">
    <property type="nucleotide sequence ID" value="NZ_CANMYZ010000002.1"/>
</dbReference>
<organism evidence="2 3">
    <name type="scientific">Maribacter luteus</name>
    <dbReference type="NCBI Taxonomy" id="2594478"/>
    <lineage>
        <taxon>Bacteria</taxon>
        <taxon>Pseudomonadati</taxon>
        <taxon>Bacteroidota</taxon>
        <taxon>Flavobacteriia</taxon>
        <taxon>Flavobacteriales</taxon>
        <taxon>Flavobacteriaceae</taxon>
        <taxon>Maribacter</taxon>
    </lineage>
</organism>
<reference evidence="2 3" key="1">
    <citation type="submission" date="2019-11" db="EMBL/GenBank/DDBJ databases">
        <title>Maribacter lutea sp. nov., a marine bacterium isolated from intertidal sand.</title>
        <authorList>
            <person name="Liu A."/>
        </authorList>
    </citation>
    <scope>NUCLEOTIDE SEQUENCE [LARGE SCALE GENOMIC DNA]</scope>
    <source>
        <strain evidence="2 3">RZ05</strain>
    </source>
</reference>
<feature type="transmembrane region" description="Helical" evidence="1">
    <location>
        <begin position="77"/>
        <end position="97"/>
    </location>
</feature>
<protein>
    <submittedName>
        <fullName evidence="2">Uncharacterized protein</fullName>
    </submittedName>
</protein>
<dbReference type="EMBL" id="WKJH01000021">
    <property type="protein sequence ID" value="MRX65057.1"/>
    <property type="molecule type" value="Genomic_DNA"/>
</dbReference>
<evidence type="ECO:0000256" key="1">
    <source>
        <dbReference type="SAM" id="Phobius"/>
    </source>
</evidence>
<gene>
    <name evidence="2" type="ORF">GJ691_12900</name>
</gene>
<keyword evidence="1" id="KW-0472">Membrane</keyword>
<proteinExistence type="predicted"/>
<evidence type="ECO:0000313" key="3">
    <source>
        <dbReference type="Proteomes" id="UP000443153"/>
    </source>
</evidence>
<evidence type="ECO:0000313" key="2">
    <source>
        <dbReference type="EMBL" id="MRX65057.1"/>
    </source>
</evidence>
<keyword evidence="1" id="KW-1133">Transmembrane helix</keyword>
<dbReference type="AlphaFoldDB" id="A0A6I2MQF3"/>
<dbReference type="Proteomes" id="UP000443153">
    <property type="component" value="Unassembled WGS sequence"/>
</dbReference>